<dbReference type="RefSeq" id="WP_093373536.1">
    <property type="nucleotide sequence ID" value="NZ_FOQA01000011.1"/>
</dbReference>
<evidence type="ECO:0000256" key="2">
    <source>
        <dbReference type="ARBA" id="ARBA00005582"/>
    </source>
</evidence>
<dbReference type="InterPro" id="IPR015797">
    <property type="entry name" value="NUDIX_hydrolase-like_dom_sf"/>
</dbReference>
<dbReference type="GO" id="GO:0044716">
    <property type="term" value="F:8-oxo-GDP phosphatase activity"/>
    <property type="evidence" value="ECO:0007669"/>
    <property type="project" value="TreeGrafter"/>
</dbReference>
<dbReference type="STRING" id="69895.SAMN05192551_11139"/>
<dbReference type="PRINTS" id="PR00502">
    <property type="entry name" value="NUDIXFAMILY"/>
</dbReference>
<dbReference type="CDD" id="cd03425">
    <property type="entry name" value="NUDIX_MutT_NudA_like"/>
    <property type="match status" value="1"/>
</dbReference>
<dbReference type="Pfam" id="PF14815">
    <property type="entry name" value="NUDIX_4"/>
    <property type="match status" value="1"/>
</dbReference>
<feature type="binding site" evidence="12">
    <location>
        <begin position="32"/>
        <end position="35"/>
    </location>
    <ligand>
        <name>8-oxo-dGTP</name>
        <dbReference type="ChEBI" id="CHEBI:77896"/>
    </ligand>
</feature>
<dbReference type="GO" id="GO:0006260">
    <property type="term" value="P:DNA replication"/>
    <property type="evidence" value="ECO:0007669"/>
    <property type="project" value="UniProtKB-KW"/>
</dbReference>
<dbReference type="AlphaFoldDB" id="A0A1I3H2V6"/>
<sequence length="138" mass="15883">MIHVTAAILRNESNQILIARRPPGKNLAGYWEFPGGKIEKNESPEESLERELKEEMNIRVEVGKKLGETTHAYDTFSVHLMFYETEILSGDIQLKEHDRMAWVAAETLMDYPMAPADLPMIEILIDRKENEENGVRLE</sequence>
<reference evidence="16" key="1">
    <citation type="submission" date="2016-10" db="EMBL/GenBank/DDBJ databases">
        <authorList>
            <person name="Varghese N."/>
            <person name="Submissions S."/>
        </authorList>
    </citation>
    <scope>NUCLEOTIDE SEQUENCE [LARGE SCALE GENOMIC DNA]</scope>
    <source>
        <strain evidence="16">Z-7934</strain>
    </source>
</reference>
<dbReference type="SUPFAM" id="SSF55811">
    <property type="entry name" value="Nudix"/>
    <property type="match status" value="1"/>
</dbReference>
<keyword evidence="7" id="KW-0378">Hydrolase</keyword>
<feature type="domain" description="Nudix hydrolase" evidence="14">
    <location>
        <begin position="1"/>
        <end position="126"/>
    </location>
</feature>
<comment type="catalytic activity">
    <reaction evidence="10">
        <text>8-oxo-dGTP + H2O = 8-oxo-dGMP + diphosphate + H(+)</text>
        <dbReference type="Rhea" id="RHEA:31575"/>
        <dbReference type="ChEBI" id="CHEBI:15377"/>
        <dbReference type="ChEBI" id="CHEBI:15378"/>
        <dbReference type="ChEBI" id="CHEBI:33019"/>
        <dbReference type="ChEBI" id="CHEBI:63224"/>
        <dbReference type="ChEBI" id="CHEBI:77896"/>
        <dbReference type="EC" id="3.6.1.55"/>
    </reaction>
</comment>
<evidence type="ECO:0000256" key="12">
    <source>
        <dbReference type="PIRSR" id="PIRSR603561-1"/>
    </source>
</evidence>
<dbReference type="Proteomes" id="UP000199287">
    <property type="component" value="Unassembled WGS sequence"/>
</dbReference>
<keyword evidence="5 13" id="KW-0479">Metal-binding</keyword>
<evidence type="ECO:0000256" key="6">
    <source>
        <dbReference type="ARBA" id="ARBA00022763"/>
    </source>
</evidence>
<dbReference type="EC" id="3.6.1.55" evidence="11"/>
<evidence type="ECO:0000256" key="1">
    <source>
        <dbReference type="ARBA" id="ARBA00001946"/>
    </source>
</evidence>
<evidence type="ECO:0000256" key="10">
    <source>
        <dbReference type="ARBA" id="ARBA00035861"/>
    </source>
</evidence>
<evidence type="ECO:0000259" key="14">
    <source>
        <dbReference type="PROSITE" id="PS51462"/>
    </source>
</evidence>
<comment type="similarity">
    <text evidence="2">Belongs to the Nudix hydrolase family.</text>
</comment>
<dbReference type="InterPro" id="IPR029119">
    <property type="entry name" value="MutY_C"/>
</dbReference>
<dbReference type="InterPro" id="IPR003561">
    <property type="entry name" value="Mutator_MutT"/>
</dbReference>
<dbReference type="InterPro" id="IPR000086">
    <property type="entry name" value="NUDIX_hydrolase_dom"/>
</dbReference>
<dbReference type="GO" id="GO:0035539">
    <property type="term" value="F:8-oxo-7,8-dihydrodeoxyguanosine triphosphate pyrophosphatase activity"/>
    <property type="evidence" value="ECO:0007669"/>
    <property type="project" value="UniProtKB-EC"/>
</dbReference>
<evidence type="ECO:0000313" key="16">
    <source>
        <dbReference type="Proteomes" id="UP000199287"/>
    </source>
</evidence>
<name>A0A1I3H2V6_9FIRM</name>
<dbReference type="OrthoDB" id="9810648at2"/>
<dbReference type="InterPro" id="IPR047127">
    <property type="entry name" value="MutT-like"/>
</dbReference>
<feature type="binding site" evidence="13">
    <location>
        <position position="55"/>
    </location>
    <ligand>
        <name>Mg(2+)</name>
        <dbReference type="ChEBI" id="CHEBI:18420"/>
    </ligand>
</feature>
<dbReference type="GO" id="GO:0046872">
    <property type="term" value="F:metal ion binding"/>
    <property type="evidence" value="ECO:0007669"/>
    <property type="project" value="UniProtKB-KW"/>
</dbReference>
<dbReference type="GO" id="GO:0006281">
    <property type="term" value="P:DNA repair"/>
    <property type="evidence" value="ECO:0007669"/>
    <property type="project" value="UniProtKB-KW"/>
</dbReference>
<evidence type="ECO:0000256" key="3">
    <source>
        <dbReference type="ARBA" id="ARBA00022457"/>
    </source>
</evidence>
<protein>
    <recommendedName>
        <fullName evidence="11">8-oxo-dGTP diphosphatase</fullName>
        <ecNumber evidence="11">3.6.1.55</ecNumber>
    </recommendedName>
</protein>
<evidence type="ECO:0000256" key="13">
    <source>
        <dbReference type="PIRSR" id="PIRSR603561-2"/>
    </source>
</evidence>
<keyword evidence="4" id="KW-0235">DNA replication</keyword>
<evidence type="ECO:0000256" key="4">
    <source>
        <dbReference type="ARBA" id="ARBA00022705"/>
    </source>
</evidence>
<keyword evidence="3" id="KW-0515">Mutator protein</keyword>
<dbReference type="InterPro" id="IPR020476">
    <property type="entry name" value="Nudix_hydrolase"/>
</dbReference>
<dbReference type="GO" id="GO:0044715">
    <property type="term" value="F:8-oxo-dGDP phosphatase activity"/>
    <property type="evidence" value="ECO:0007669"/>
    <property type="project" value="TreeGrafter"/>
</dbReference>
<dbReference type="PANTHER" id="PTHR47707">
    <property type="entry name" value="8-OXO-DGTP DIPHOSPHATASE"/>
    <property type="match status" value="1"/>
</dbReference>
<dbReference type="NCBIfam" id="TIGR00586">
    <property type="entry name" value="mutt"/>
    <property type="match status" value="1"/>
</dbReference>
<dbReference type="PANTHER" id="PTHR47707:SF1">
    <property type="entry name" value="NUDIX HYDROLASE FAMILY PROTEIN"/>
    <property type="match status" value="1"/>
</dbReference>
<keyword evidence="9" id="KW-0234">DNA repair</keyword>
<keyword evidence="6" id="KW-0227">DNA damage</keyword>
<proteinExistence type="inferred from homology"/>
<feature type="binding site" evidence="13">
    <location>
        <position position="35"/>
    </location>
    <ligand>
        <name>Mg(2+)</name>
        <dbReference type="ChEBI" id="CHEBI:18420"/>
    </ligand>
</feature>
<gene>
    <name evidence="15" type="ORF">SAMN05192551_11139</name>
</gene>
<evidence type="ECO:0000256" key="11">
    <source>
        <dbReference type="ARBA" id="ARBA00038905"/>
    </source>
</evidence>
<evidence type="ECO:0000256" key="5">
    <source>
        <dbReference type="ARBA" id="ARBA00022723"/>
    </source>
</evidence>
<dbReference type="PROSITE" id="PS51462">
    <property type="entry name" value="NUDIX"/>
    <property type="match status" value="1"/>
</dbReference>
<keyword evidence="16" id="KW-1185">Reference proteome</keyword>
<evidence type="ECO:0000256" key="9">
    <source>
        <dbReference type="ARBA" id="ARBA00023204"/>
    </source>
</evidence>
<comment type="cofactor">
    <cofactor evidence="1 13">
        <name>Mg(2+)</name>
        <dbReference type="ChEBI" id="CHEBI:18420"/>
    </cofactor>
</comment>
<dbReference type="Gene3D" id="3.90.79.10">
    <property type="entry name" value="Nucleoside Triphosphate Pyrophosphohydrolase"/>
    <property type="match status" value="1"/>
</dbReference>
<keyword evidence="8 13" id="KW-0460">Magnesium</keyword>
<feature type="binding site" evidence="12">
    <location>
        <position position="21"/>
    </location>
    <ligand>
        <name>8-oxo-dGTP</name>
        <dbReference type="ChEBI" id="CHEBI:77896"/>
    </ligand>
</feature>
<evidence type="ECO:0000256" key="8">
    <source>
        <dbReference type="ARBA" id="ARBA00022842"/>
    </source>
</evidence>
<accession>A0A1I3H2V6</accession>
<dbReference type="EMBL" id="FOQA01000011">
    <property type="protein sequence ID" value="SFI30168.1"/>
    <property type="molecule type" value="Genomic_DNA"/>
</dbReference>
<evidence type="ECO:0000313" key="15">
    <source>
        <dbReference type="EMBL" id="SFI30168.1"/>
    </source>
</evidence>
<dbReference type="GO" id="GO:0008413">
    <property type="term" value="F:8-oxo-7,8-dihydroguanosine triphosphate pyrophosphatase activity"/>
    <property type="evidence" value="ECO:0007669"/>
    <property type="project" value="InterPro"/>
</dbReference>
<dbReference type="FunFam" id="3.90.79.10:FF:000014">
    <property type="entry name" value="8-oxo-dGTP diphosphatase MutT"/>
    <property type="match status" value="1"/>
</dbReference>
<organism evidence="15 16">
    <name type="scientific">Tindallia magadiensis</name>
    <dbReference type="NCBI Taxonomy" id="69895"/>
    <lineage>
        <taxon>Bacteria</taxon>
        <taxon>Bacillati</taxon>
        <taxon>Bacillota</taxon>
        <taxon>Clostridia</taxon>
        <taxon>Peptostreptococcales</taxon>
        <taxon>Tindalliaceae</taxon>
        <taxon>Tindallia</taxon>
    </lineage>
</organism>
<evidence type="ECO:0000256" key="7">
    <source>
        <dbReference type="ARBA" id="ARBA00022801"/>
    </source>
</evidence>